<dbReference type="SUPFAM" id="SSF52833">
    <property type="entry name" value="Thioredoxin-like"/>
    <property type="match status" value="1"/>
</dbReference>
<feature type="domain" description="Spermatogenesis-associated protein 20-like TRX" evidence="1">
    <location>
        <begin position="8"/>
        <end position="171"/>
    </location>
</feature>
<dbReference type="InterPro" id="IPR004879">
    <property type="entry name" value="Ssp411-like_TRX"/>
</dbReference>
<dbReference type="InterPro" id="IPR024705">
    <property type="entry name" value="Ssp411"/>
</dbReference>
<proteinExistence type="predicted"/>
<dbReference type="CDD" id="cd02955">
    <property type="entry name" value="SSP411"/>
    <property type="match status" value="1"/>
</dbReference>
<dbReference type="Gene3D" id="3.40.30.10">
    <property type="entry name" value="Glutaredoxin"/>
    <property type="match status" value="1"/>
</dbReference>
<dbReference type="PANTHER" id="PTHR42899">
    <property type="entry name" value="SPERMATOGENESIS-ASSOCIATED PROTEIN 20"/>
    <property type="match status" value="1"/>
</dbReference>
<dbReference type="InterPro" id="IPR008928">
    <property type="entry name" value="6-hairpin_glycosidase_sf"/>
</dbReference>
<comment type="caution">
    <text evidence="2">The sequence shown here is derived from an EMBL/GenBank/DDBJ whole genome shotgun (WGS) entry which is preliminary data.</text>
</comment>
<dbReference type="PIRSF" id="PIRSF006402">
    <property type="entry name" value="UCP006402_thioredoxin"/>
    <property type="match status" value="1"/>
</dbReference>
<evidence type="ECO:0000259" key="1">
    <source>
        <dbReference type="Pfam" id="PF03190"/>
    </source>
</evidence>
<evidence type="ECO:0000313" key="2">
    <source>
        <dbReference type="EMBL" id="PXF64185.1"/>
    </source>
</evidence>
<organism evidence="2 3">
    <name type="scientific">Kangiella spongicola</name>
    <dbReference type="NCBI Taxonomy" id="796379"/>
    <lineage>
        <taxon>Bacteria</taxon>
        <taxon>Pseudomonadati</taxon>
        <taxon>Pseudomonadota</taxon>
        <taxon>Gammaproteobacteria</taxon>
        <taxon>Kangiellales</taxon>
        <taxon>Kangiellaceae</taxon>
        <taxon>Kangiella</taxon>
    </lineage>
</organism>
<name>A0A318D8E9_9GAMM</name>
<dbReference type="RefSeq" id="WP_110199954.1">
    <property type="nucleotide sequence ID" value="NZ_QICH01000001.1"/>
</dbReference>
<dbReference type="GO" id="GO:0005975">
    <property type="term" value="P:carbohydrate metabolic process"/>
    <property type="evidence" value="ECO:0007669"/>
    <property type="project" value="InterPro"/>
</dbReference>
<protein>
    <submittedName>
        <fullName evidence="2">Thioredoxin domain-containing protein</fullName>
    </submittedName>
</protein>
<dbReference type="AlphaFoldDB" id="A0A318D8E9"/>
<dbReference type="EMBL" id="QICH01000001">
    <property type="protein sequence ID" value="PXF64185.1"/>
    <property type="molecule type" value="Genomic_DNA"/>
</dbReference>
<dbReference type="SUPFAM" id="SSF48208">
    <property type="entry name" value="Six-hairpin glycosidases"/>
    <property type="match status" value="1"/>
</dbReference>
<evidence type="ECO:0000313" key="3">
    <source>
        <dbReference type="Proteomes" id="UP000247689"/>
    </source>
</evidence>
<reference evidence="2 3" key="1">
    <citation type="submission" date="2018-05" db="EMBL/GenBank/DDBJ databases">
        <title>Kangiella spongicola genome sequence.</title>
        <authorList>
            <person name="Maclea K.S."/>
            <person name="Goen A.E."/>
            <person name="Kelley C."/>
            <person name="Underriner A."/>
            <person name="Silverwood T."/>
            <person name="Trachtenberg A.M."/>
        </authorList>
    </citation>
    <scope>NUCLEOTIDE SEQUENCE [LARGE SCALE GENOMIC DNA]</scope>
    <source>
        <strain evidence="2 3">ATCC BAA-2076</strain>
    </source>
</reference>
<dbReference type="Proteomes" id="UP000247689">
    <property type="component" value="Unassembled WGS sequence"/>
</dbReference>
<accession>A0A318D8E9</accession>
<dbReference type="PANTHER" id="PTHR42899:SF1">
    <property type="entry name" value="SPERMATOGENESIS-ASSOCIATED PROTEIN 20"/>
    <property type="match status" value="1"/>
</dbReference>
<dbReference type="OrthoDB" id="9762614at2"/>
<dbReference type="Pfam" id="PF03190">
    <property type="entry name" value="Thioredox_DsbH"/>
    <property type="match status" value="1"/>
</dbReference>
<gene>
    <name evidence="2" type="ORF">DL796_03345</name>
</gene>
<sequence length="697" mass="79915">MIENGMHNKLAQASSPYLLQHKDNPVHWQEWSDEILALAKELDKPILLSVGYSSCHWCHVMAHESFEDDDVAKVMNEHFINIKLDREERPDLDKTYQLAHQLLNRQAGGWPLTTILDPKTLVPFFSGTYFPKKPKFGLPAFTELLQNISRIFQQKREEITEQNDRLSHALQTVATGTRSSQGESTESLAPEFVNSVLQHHDKRYGGMEGAPKFPQPAIWGASLSLLGSQALTDKQAEELKLAVLNTAKGFCHFGLFDHLAGGFFRYCVDERWDIPHFEKMLYDNGQLLSLVAATGHYFAEGQLMQAVDLTINWLKEQMLAPEGGFYSALDADSENESGKSVEGAYYSWQPKQFKFLAEPERVIATHYYGLKKKANFEGQWHLVAREDWREVAKKLKVHEKQAPILLESARQQLKLVRDKRPLPFRDDKLLTSWNALTLQGLLEAKRAGSKAVSDELINGCKSFMRHQVWKNKQLYACYKDGKAYQEAFLDDYGYLAKGLLLALSDRFTQVDWSWLKQICDTLWQEFADQEEGGFYFTANHHQKVITRHKSWSDDVMPSSSIQALEALWVVAELTGNMEWLEFVEKSLIKARAEAVNAPVQYASAVRLLEVWQQGIELWVIRGEGYELPQWQEYLTTGLNPNRWVFAIEHGANDAEIETKFPAKPGEEQTLRAYCCRQRQCFPAISDLANLKRFLQEK</sequence>
<keyword evidence="3" id="KW-1185">Reference proteome</keyword>
<dbReference type="InterPro" id="IPR036249">
    <property type="entry name" value="Thioredoxin-like_sf"/>
</dbReference>